<proteinExistence type="predicted"/>
<keyword evidence="2" id="KW-1185">Reference proteome</keyword>
<organism evidence="1 2">
    <name type="scientific">Kribbella koreensis</name>
    <dbReference type="NCBI Taxonomy" id="57909"/>
    <lineage>
        <taxon>Bacteria</taxon>
        <taxon>Bacillati</taxon>
        <taxon>Actinomycetota</taxon>
        <taxon>Actinomycetes</taxon>
        <taxon>Propionibacteriales</taxon>
        <taxon>Kribbellaceae</taxon>
        <taxon>Kribbella</taxon>
    </lineage>
</organism>
<dbReference type="Proteomes" id="UP001500542">
    <property type="component" value="Unassembled WGS sequence"/>
</dbReference>
<gene>
    <name evidence="1" type="ORF">GCM10009554_43850</name>
</gene>
<sequence length="412" mass="46299">MTSDDLLFSVPDLRTALDQQRAAALNEIMTMSAAEFLAWREAELNEELVSKYSVSLPVLGRDGAHLASGVEDTVVTMRGFRPQYGYEEVSTTVVLVVPFEGDAPVLKYRATTYTANPPFGEYKVGELRLTWSGAHAGAPAAAAIRNHFDERLDRIQEHLIWSRSDINQHHDRLRHVVAEAVATRRSKLLADRALESALGYPLRKRIDAAAYESPIKRRQVTPAYSPRARKASRPEPFLADEQYEDALSVLRNGRNLLERSPSLTVTLGEERIRDILLLLLNAQFEGKAVGEAFNREGKTDILIRSEDRNVFIAECKIWDGPKTVRDGLDQLLSYLAWRDTKAALVLFIRHGEPSVVIEKAIAVIKKHPNFKAVRTAEGGERYDFVMHATGDSHREIRLAFLPFALQDRPMSS</sequence>
<protein>
    <recommendedName>
        <fullName evidence="3">Restriction endonuclease</fullName>
    </recommendedName>
</protein>
<evidence type="ECO:0000313" key="1">
    <source>
        <dbReference type="EMBL" id="GAA0947201.1"/>
    </source>
</evidence>
<comment type="caution">
    <text evidence="1">The sequence shown here is derived from an EMBL/GenBank/DDBJ whole genome shotgun (WGS) entry which is preliminary data.</text>
</comment>
<reference evidence="1 2" key="1">
    <citation type="journal article" date="2019" name="Int. J. Syst. Evol. Microbiol.">
        <title>The Global Catalogue of Microorganisms (GCM) 10K type strain sequencing project: providing services to taxonomists for standard genome sequencing and annotation.</title>
        <authorList>
            <consortium name="The Broad Institute Genomics Platform"/>
            <consortium name="The Broad Institute Genome Sequencing Center for Infectious Disease"/>
            <person name="Wu L."/>
            <person name="Ma J."/>
        </authorList>
    </citation>
    <scope>NUCLEOTIDE SEQUENCE [LARGE SCALE GENOMIC DNA]</scope>
    <source>
        <strain evidence="1 2">JCM 10977</strain>
    </source>
</reference>
<dbReference type="RefSeq" id="WP_343973008.1">
    <property type="nucleotide sequence ID" value="NZ_BAAAHK010000009.1"/>
</dbReference>
<dbReference type="EMBL" id="BAAAHK010000009">
    <property type="protein sequence ID" value="GAA0947201.1"/>
    <property type="molecule type" value="Genomic_DNA"/>
</dbReference>
<evidence type="ECO:0008006" key="3">
    <source>
        <dbReference type="Google" id="ProtNLM"/>
    </source>
</evidence>
<name>A0ABN1QTE6_9ACTN</name>
<accession>A0ABN1QTE6</accession>
<evidence type="ECO:0000313" key="2">
    <source>
        <dbReference type="Proteomes" id="UP001500542"/>
    </source>
</evidence>